<comment type="caution">
    <text evidence="1">The sequence shown here is derived from an EMBL/GenBank/DDBJ whole genome shotgun (WGS) entry which is preliminary data.</text>
</comment>
<feature type="non-terminal residue" evidence="1">
    <location>
        <position position="363"/>
    </location>
</feature>
<evidence type="ECO:0000313" key="1">
    <source>
        <dbReference type="EMBL" id="PJC22673.1"/>
    </source>
</evidence>
<accession>A0A2M8EIV6</accession>
<dbReference type="Proteomes" id="UP000228781">
    <property type="component" value="Unassembled WGS sequence"/>
</dbReference>
<dbReference type="EMBL" id="PFSK01000027">
    <property type="protein sequence ID" value="PJC22673.1"/>
    <property type="molecule type" value="Genomic_DNA"/>
</dbReference>
<reference evidence="2" key="1">
    <citation type="submission" date="2017-09" db="EMBL/GenBank/DDBJ databases">
        <title>Depth-based differentiation of microbial function through sediment-hosted aquifers and enrichment of novel symbionts in the deep terrestrial subsurface.</title>
        <authorList>
            <person name="Probst A.J."/>
            <person name="Ladd B."/>
            <person name="Jarett J.K."/>
            <person name="Geller-Mcgrath D.E."/>
            <person name="Sieber C.M.K."/>
            <person name="Emerson J.B."/>
            <person name="Anantharaman K."/>
            <person name="Thomas B.C."/>
            <person name="Malmstrom R."/>
            <person name="Stieglmeier M."/>
            <person name="Klingl A."/>
            <person name="Woyke T."/>
            <person name="Ryan C.M."/>
            <person name="Banfield J.F."/>
        </authorList>
    </citation>
    <scope>NUCLEOTIDE SEQUENCE [LARGE SCALE GENOMIC DNA]</scope>
</reference>
<sequence>MKPKSRLIVSALGALVVLILLEPLAVEAAEAEYRLCPTDSTCTIGEFLYDDNYTPVPPANASCTLTIRKPDGGLLFDPPPAMSESADGWYYYDFDTTGKSEGLYRSTMCCDVGTEHLCLDKSFTIGPDVAGAVWNAPPSSYNTPGTFGWYLQNATGLAQNIWSYTSRSLTDFGSLVADIWNNTIRSLTTRQISPTEHIAREEEHWTTRFAGGGEVLAGKTYRAKLWVLNFETELADAVADPTYTIYDAMRNVIDSPPPTGTMTKLAGTTGIYELTYIVPTNATGGRWETIVDVDVDGGGTDIQDGSYWEVESSPAEVKINAITDNTVPSITANVTIKNEGGSWYEYKYAYCVVAQENNTCGGG</sequence>
<name>A0A2M8EIV6_UNCKA</name>
<protein>
    <submittedName>
        <fullName evidence="1">Uncharacterized protein</fullName>
    </submittedName>
</protein>
<dbReference type="AlphaFoldDB" id="A0A2M8EIV6"/>
<organism evidence="1 2">
    <name type="scientific">candidate division WWE3 bacterium CG_4_9_14_0_2_um_filter_48_10</name>
    <dbReference type="NCBI Taxonomy" id="1975078"/>
    <lineage>
        <taxon>Bacteria</taxon>
        <taxon>Katanobacteria</taxon>
    </lineage>
</organism>
<evidence type="ECO:0000313" key="2">
    <source>
        <dbReference type="Proteomes" id="UP000228781"/>
    </source>
</evidence>
<gene>
    <name evidence="1" type="ORF">CO059_02025</name>
</gene>
<proteinExistence type="predicted"/>